<gene>
    <name evidence="2" type="ORF">HF086_008676</name>
</gene>
<feature type="region of interest" description="Disordered" evidence="1">
    <location>
        <begin position="533"/>
        <end position="592"/>
    </location>
</feature>
<feature type="compositionally biased region" description="Basic residues" evidence="1">
    <location>
        <begin position="580"/>
        <end position="592"/>
    </location>
</feature>
<dbReference type="Proteomes" id="UP000814243">
    <property type="component" value="Unassembled WGS sequence"/>
</dbReference>
<feature type="region of interest" description="Disordered" evidence="1">
    <location>
        <begin position="185"/>
        <end position="246"/>
    </location>
</feature>
<dbReference type="EMBL" id="JACEFF010000098">
    <property type="protein sequence ID" value="KAH9644187.1"/>
    <property type="molecule type" value="Genomic_DNA"/>
</dbReference>
<evidence type="ECO:0000313" key="2">
    <source>
        <dbReference type="EMBL" id="KAH9644187.1"/>
    </source>
</evidence>
<comment type="caution">
    <text evidence="2">The sequence shown here is derived from an EMBL/GenBank/DDBJ whole genome shotgun (WGS) entry which is preliminary data.</text>
</comment>
<accession>A0A922MWR4</accession>
<protein>
    <submittedName>
        <fullName evidence="2">Uncharacterized protein</fullName>
    </submittedName>
</protein>
<reference evidence="2" key="1">
    <citation type="journal article" date="2021" name="G3 (Bethesda)">
        <title>Genome and transcriptome analysis of the beet armyworm Spodoptera exigua reveals targets for pest control. .</title>
        <authorList>
            <person name="Simon S."/>
            <person name="Breeschoten T."/>
            <person name="Jansen H.J."/>
            <person name="Dirks R.P."/>
            <person name="Schranz M.E."/>
            <person name="Ros V.I.D."/>
        </authorList>
    </citation>
    <scope>NUCLEOTIDE SEQUENCE</scope>
    <source>
        <strain evidence="2">TB_SE_WUR_2020</strain>
    </source>
</reference>
<evidence type="ECO:0000313" key="3">
    <source>
        <dbReference type="Proteomes" id="UP000814243"/>
    </source>
</evidence>
<sequence>MTSSSAKVDDIFREAGTAFNKLSEMTMSLQAAEDSFATDVWSPEDLEALRSSVHRFAVELNKISQHIKIRTMFHLRRFLEMDSGAIQDVQGSPPDANQTTCGITSMYIIQTPSLATWLAYAVPVSTFIPNNNPQPTNRPQPPQATPTNQINQPSASNVMLPDFEIQSLIQQQPVLDLLTQEPSLQLPVVNSESPEDNETSENELDGFNPEVVPPVPPEQILQPEKKRKPKRKEPDHQPGEGEVNNNECGLTVQQIVRYLDFENTLSTKTQMMCQPNEQPAIEVPPSIGLAGPVPSNNAELPLISGQENQVTAGQNYQPSSYVANQLHSETTRLQNDNDFKLKTNTSLAASQQQPVLSPPKEYIGKRESNYITNSKYNRPNKQTSTIKKKKQAQNAVPAQKRTPPTKGRRAQTKQNKSKLRDFIKTTPKINCQDENARDGDAKEDQSTCVYAEHIIDDSSIPIPVSVVDHKTNNKTVEEKPDPFIFCDIVEPAPDPLSTFRARWCFKKYGLSNQSTSHQPPATSDVNAMHSLEMTPKKSPNKDTPKTAEAATPNTTSSEARVLTRSKSRHGGLLEPLLPPKRSRRGTKKISEK</sequence>
<evidence type="ECO:0000256" key="1">
    <source>
        <dbReference type="SAM" id="MobiDB-lite"/>
    </source>
</evidence>
<feature type="region of interest" description="Disordered" evidence="1">
    <location>
        <begin position="372"/>
        <end position="417"/>
    </location>
</feature>
<feature type="compositionally biased region" description="Acidic residues" evidence="1">
    <location>
        <begin position="193"/>
        <end position="204"/>
    </location>
</feature>
<name>A0A922MWR4_SPOEX</name>
<organism evidence="2 3">
    <name type="scientific">Spodoptera exigua</name>
    <name type="common">Beet armyworm</name>
    <name type="synonym">Noctua fulgens</name>
    <dbReference type="NCBI Taxonomy" id="7107"/>
    <lineage>
        <taxon>Eukaryota</taxon>
        <taxon>Metazoa</taxon>
        <taxon>Ecdysozoa</taxon>
        <taxon>Arthropoda</taxon>
        <taxon>Hexapoda</taxon>
        <taxon>Insecta</taxon>
        <taxon>Pterygota</taxon>
        <taxon>Neoptera</taxon>
        <taxon>Endopterygota</taxon>
        <taxon>Lepidoptera</taxon>
        <taxon>Glossata</taxon>
        <taxon>Ditrysia</taxon>
        <taxon>Noctuoidea</taxon>
        <taxon>Noctuidae</taxon>
        <taxon>Amphipyrinae</taxon>
        <taxon>Spodoptera</taxon>
    </lineage>
</organism>
<proteinExistence type="predicted"/>
<feature type="compositionally biased region" description="Basic residues" evidence="1">
    <location>
        <begin position="406"/>
        <end position="417"/>
    </location>
</feature>
<feature type="region of interest" description="Disordered" evidence="1">
    <location>
        <begin position="130"/>
        <end position="155"/>
    </location>
</feature>
<dbReference type="AlphaFoldDB" id="A0A922MWR4"/>
<feature type="compositionally biased region" description="Polar residues" evidence="1">
    <location>
        <begin position="372"/>
        <end position="385"/>
    </location>
</feature>